<feature type="chain" id="PRO_5027916632" evidence="13">
    <location>
        <begin position="19"/>
        <end position="226"/>
    </location>
</feature>
<keyword evidence="4" id="KW-0011">Acute phase</keyword>
<comment type="similarity">
    <text evidence="2">Belongs to the calycin superfamily. Lipocalin family.</text>
</comment>
<sequence>MVLLTVLVMLSLLPLLEAQNPEHPESIQLRIQNIQNPSSSESINITIGEPITNETLTWLSDKWFFMGAAFRNPKYHQAMQRTLTVFFYLTPNLMNDMIKLRESLTIGDQCVYNSTHLGFQRENGTFSKYEGGVETFAHLIVLKKHGAFMLAFDLKDEKKRGLSLYAKKPDIPLELREVFQKAVKHVGMDESEIIFVDWKKDKCGQQEKQQLELGKETKKDPEEGQA</sequence>
<keyword evidence="5" id="KW-0964">Secreted</keyword>
<keyword evidence="15" id="KW-1185">Reference proteome</keyword>
<dbReference type="Gene3D" id="2.40.128.20">
    <property type="match status" value="1"/>
</dbReference>
<dbReference type="PIRSF" id="PIRSF036899">
    <property type="entry name" value="AGP"/>
    <property type="match status" value="1"/>
</dbReference>
<reference evidence="16" key="1">
    <citation type="submission" date="2025-08" db="UniProtKB">
        <authorList>
            <consortium name="RefSeq"/>
        </authorList>
    </citation>
    <scope>IDENTIFICATION</scope>
</reference>
<dbReference type="GO" id="GO:0005615">
    <property type="term" value="C:extracellular space"/>
    <property type="evidence" value="ECO:0007669"/>
    <property type="project" value="InterPro"/>
</dbReference>
<dbReference type="InterPro" id="IPR012674">
    <property type="entry name" value="Calycin"/>
</dbReference>
<dbReference type="InterPro" id="IPR000566">
    <property type="entry name" value="Lipocln_cytosolic_FA-bd_dom"/>
</dbReference>
<keyword evidence="11" id="KW-0873">Pyrrolidone carboxylic acid</keyword>
<evidence type="ECO:0000256" key="5">
    <source>
        <dbReference type="ARBA" id="ARBA00022525"/>
    </source>
</evidence>
<comment type="subcellular location">
    <subcellularLocation>
        <location evidence="1">Secreted</location>
    </subcellularLocation>
</comment>
<dbReference type="CDD" id="cd19451">
    <property type="entry name" value="lipocalin_AGP-like"/>
    <property type="match status" value="1"/>
</dbReference>
<feature type="signal peptide" evidence="13">
    <location>
        <begin position="1"/>
        <end position="18"/>
    </location>
</feature>
<dbReference type="PRINTS" id="PR00708">
    <property type="entry name" value="A1AGLPROTEIN"/>
</dbReference>
<evidence type="ECO:0000313" key="16">
    <source>
        <dbReference type="RefSeq" id="XP_021015780.1"/>
    </source>
</evidence>
<keyword evidence="8 11" id="KW-0325">Glycoprotein</keyword>
<name>A0A6P5PPX7_MUSCR</name>
<organism evidence="15 16">
    <name type="scientific">Mus caroli</name>
    <name type="common">Ryukyu mouse</name>
    <name type="synonym">Ricefield mouse</name>
    <dbReference type="NCBI Taxonomy" id="10089"/>
    <lineage>
        <taxon>Eukaryota</taxon>
        <taxon>Metazoa</taxon>
        <taxon>Chordata</taxon>
        <taxon>Craniata</taxon>
        <taxon>Vertebrata</taxon>
        <taxon>Euteleostomi</taxon>
        <taxon>Mammalia</taxon>
        <taxon>Eutheria</taxon>
        <taxon>Euarchontoglires</taxon>
        <taxon>Glires</taxon>
        <taxon>Rodentia</taxon>
        <taxon>Myomorpha</taxon>
        <taxon>Muroidea</taxon>
        <taxon>Muridae</taxon>
        <taxon>Murinae</taxon>
        <taxon>Mus</taxon>
        <taxon>Mus</taxon>
    </lineage>
</organism>
<keyword evidence="3" id="KW-0813">Transport</keyword>
<gene>
    <name evidence="16" type="primary">LOC110292655</name>
</gene>
<dbReference type="InterPro" id="IPR001500">
    <property type="entry name" value="A1A_glycop"/>
</dbReference>
<evidence type="ECO:0000256" key="7">
    <source>
        <dbReference type="ARBA" id="ARBA00023157"/>
    </source>
</evidence>
<evidence type="ECO:0000256" key="6">
    <source>
        <dbReference type="ARBA" id="ARBA00022729"/>
    </source>
</evidence>
<dbReference type="FunFam" id="2.40.128.20:FF:000012">
    <property type="entry name" value="Alpha-1-acid glycoprotein 2"/>
    <property type="match status" value="1"/>
</dbReference>
<evidence type="ECO:0000256" key="12">
    <source>
        <dbReference type="SAM" id="MobiDB-lite"/>
    </source>
</evidence>
<dbReference type="SUPFAM" id="SSF50814">
    <property type="entry name" value="Lipocalins"/>
    <property type="match status" value="1"/>
</dbReference>
<dbReference type="Proteomes" id="UP000515126">
    <property type="component" value="Chromosome 4"/>
</dbReference>
<dbReference type="AlphaFoldDB" id="A0A6P5PPX7"/>
<dbReference type="KEGG" id="mcal:110292655"/>
<proteinExistence type="inferred from homology"/>
<dbReference type="GO" id="GO:0002682">
    <property type="term" value="P:regulation of immune system process"/>
    <property type="evidence" value="ECO:0007669"/>
    <property type="project" value="InterPro"/>
</dbReference>
<dbReference type="GeneID" id="110292655"/>
<feature type="modified residue" description="Pyrrolidone carboxylic acid" evidence="11">
    <location>
        <position position="19"/>
    </location>
</feature>
<evidence type="ECO:0000256" key="8">
    <source>
        <dbReference type="ARBA" id="ARBA00023180"/>
    </source>
</evidence>
<keyword evidence="7 10" id="KW-1015">Disulfide bond</keyword>
<feature type="disulfide bond" evidence="10">
    <location>
        <begin position="110"/>
        <end position="203"/>
    </location>
</feature>
<evidence type="ECO:0000256" key="11">
    <source>
        <dbReference type="PIRSR" id="PIRSR036899-51"/>
    </source>
</evidence>
<dbReference type="PANTHER" id="PTHR11967:SF2">
    <property type="entry name" value="ALPHA-1-ACID GLYCOPROTEIN 1"/>
    <property type="match status" value="1"/>
</dbReference>
<comment type="function">
    <text evidence="9">Functions as a transport protein in the blood stream. Binds various ligands in the interior of its beta-barrel domain. Appears to function in modulating the activity of the immune system during the acute-phase reaction.</text>
</comment>
<evidence type="ECO:0000259" key="14">
    <source>
        <dbReference type="Pfam" id="PF00061"/>
    </source>
</evidence>
<evidence type="ECO:0000256" key="4">
    <source>
        <dbReference type="ARBA" id="ARBA00022486"/>
    </source>
</evidence>
<evidence type="ECO:0000256" key="9">
    <source>
        <dbReference type="ARBA" id="ARBA00046193"/>
    </source>
</evidence>
<evidence type="ECO:0000313" key="15">
    <source>
        <dbReference type="Proteomes" id="UP000515126"/>
    </source>
</evidence>
<evidence type="ECO:0000256" key="13">
    <source>
        <dbReference type="SAM" id="SignalP"/>
    </source>
</evidence>
<keyword evidence="6 13" id="KW-0732">Signal</keyword>
<dbReference type="PANTHER" id="PTHR11967">
    <property type="entry name" value="ALPHA-1-ACID GLYCOPROTEIN"/>
    <property type="match status" value="1"/>
</dbReference>
<protein>
    <submittedName>
        <fullName evidence="16">Alpha-1-acid glycoprotein 8-like</fullName>
    </submittedName>
</protein>
<evidence type="ECO:0000256" key="2">
    <source>
        <dbReference type="ARBA" id="ARBA00006889"/>
    </source>
</evidence>
<dbReference type="GO" id="GO:0006953">
    <property type="term" value="P:acute-phase response"/>
    <property type="evidence" value="ECO:0007669"/>
    <property type="project" value="UniProtKB-KW"/>
</dbReference>
<accession>A0A6P5PPX7</accession>
<dbReference type="RefSeq" id="XP_021015780.1">
    <property type="nucleotide sequence ID" value="XM_021160121.2"/>
</dbReference>
<dbReference type="Pfam" id="PF00061">
    <property type="entry name" value="Lipocalin"/>
    <property type="match status" value="1"/>
</dbReference>
<feature type="region of interest" description="Disordered" evidence="12">
    <location>
        <begin position="207"/>
        <end position="226"/>
    </location>
</feature>
<evidence type="ECO:0000256" key="1">
    <source>
        <dbReference type="ARBA" id="ARBA00004613"/>
    </source>
</evidence>
<evidence type="ECO:0000256" key="10">
    <source>
        <dbReference type="PIRSR" id="PIRSR036899-50"/>
    </source>
</evidence>
<evidence type="ECO:0000256" key="3">
    <source>
        <dbReference type="ARBA" id="ARBA00022448"/>
    </source>
</evidence>
<feature type="domain" description="Lipocalin/cytosolic fatty-acid binding" evidence="14">
    <location>
        <begin position="61"/>
        <end position="199"/>
    </location>
</feature>